<sequence length="106" mass="11645">MSTNGYSARRKEGNGQAWPGSDPAGEAESESVLAQSVRQAMEEYFDTLDGQSSHDLYALVMEEVERPLLASVLERCGYNQSRTAAVLGLNRATLRKKLRSHGLLES</sequence>
<gene>
    <name evidence="6" type="ORF">B1A74_13390</name>
</gene>
<dbReference type="PRINTS" id="PR01591">
    <property type="entry name" value="DNABINDNGFIS"/>
</dbReference>
<evidence type="ECO:0000313" key="6">
    <source>
        <dbReference type="EMBL" id="OOC08964.1"/>
    </source>
</evidence>
<dbReference type="GO" id="GO:0006355">
    <property type="term" value="P:regulation of DNA-templated transcription"/>
    <property type="evidence" value="ECO:0007669"/>
    <property type="project" value="InterPro"/>
</dbReference>
<dbReference type="PRINTS" id="PR01590">
    <property type="entry name" value="HTHFIS"/>
</dbReference>
<reference evidence="6 7" key="1">
    <citation type="submission" date="2017-02" db="EMBL/GenBank/DDBJ databases">
        <title>Genomic diversity within the haloalkaliphilic genus Thioalkalivibrio.</title>
        <authorList>
            <person name="Ahn A.-C."/>
            <person name="Meier-Kolthoff J."/>
            <person name="Overmars L."/>
            <person name="Richter M."/>
            <person name="Woyke T."/>
            <person name="Sorokin D.Y."/>
            <person name="Muyzer G."/>
        </authorList>
    </citation>
    <scope>NUCLEOTIDE SEQUENCE [LARGE SCALE GENOMIC DNA]</scope>
    <source>
        <strain evidence="6 7">HL17</strain>
    </source>
</reference>
<evidence type="ECO:0000256" key="1">
    <source>
        <dbReference type="ARBA" id="ARBA00008559"/>
    </source>
</evidence>
<evidence type="ECO:0000256" key="3">
    <source>
        <dbReference type="ARBA" id="ARBA00029540"/>
    </source>
</evidence>
<keyword evidence="7" id="KW-1185">Reference proteome</keyword>
<evidence type="ECO:0000256" key="2">
    <source>
        <dbReference type="ARBA" id="ARBA00023125"/>
    </source>
</evidence>
<evidence type="ECO:0000259" key="5">
    <source>
        <dbReference type="Pfam" id="PF02954"/>
    </source>
</evidence>
<name>A0A1V2ZV30_9GAMM</name>
<dbReference type="InterPro" id="IPR005412">
    <property type="entry name" value="Fis_DNA-bd"/>
</dbReference>
<dbReference type="PANTHER" id="PTHR47918:SF1">
    <property type="entry name" value="DNA-BINDING PROTEIN FIS"/>
    <property type="match status" value="1"/>
</dbReference>
<proteinExistence type="inferred from homology"/>
<dbReference type="Proteomes" id="UP000189177">
    <property type="component" value="Unassembled WGS sequence"/>
</dbReference>
<dbReference type="EMBL" id="MUZR01000071">
    <property type="protein sequence ID" value="OOC08964.1"/>
    <property type="molecule type" value="Genomic_DNA"/>
</dbReference>
<accession>A0A1V2ZV30</accession>
<protein>
    <recommendedName>
        <fullName evidence="3">Putative Fis-like DNA-binding protein</fullName>
    </recommendedName>
</protein>
<dbReference type="InterPro" id="IPR002197">
    <property type="entry name" value="HTH_Fis"/>
</dbReference>
<keyword evidence="2" id="KW-0238">DNA-binding</keyword>
<dbReference type="InterPro" id="IPR009057">
    <property type="entry name" value="Homeodomain-like_sf"/>
</dbReference>
<dbReference type="PANTHER" id="PTHR47918">
    <property type="entry name" value="DNA-BINDING PROTEIN FIS"/>
    <property type="match status" value="1"/>
</dbReference>
<dbReference type="STRING" id="252474.B1A74_13390"/>
<evidence type="ECO:0000256" key="4">
    <source>
        <dbReference type="SAM" id="MobiDB-lite"/>
    </source>
</evidence>
<dbReference type="GO" id="GO:0043565">
    <property type="term" value="F:sequence-specific DNA binding"/>
    <property type="evidence" value="ECO:0007669"/>
    <property type="project" value="InterPro"/>
</dbReference>
<dbReference type="Pfam" id="PF02954">
    <property type="entry name" value="HTH_8"/>
    <property type="match status" value="1"/>
</dbReference>
<organism evidence="6 7">
    <name type="scientific">Thioalkalivibrio halophilus</name>
    <dbReference type="NCBI Taxonomy" id="252474"/>
    <lineage>
        <taxon>Bacteria</taxon>
        <taxon>Pseudomonadati</taxon>
        <taxon>Pseudomonadota</taxon>
        <taxon>Gammaproteobacteria</taxon>
        <taxon>Chromatiales</taxon>
        <taxon>Ectothiorhodospiraceae</taxon>
        <taxon>Thioalkalivibrio</taxon>
    </lineage>
</organism>
<dbReference type="Gene3D" id="1.10.10.60">
    <property type="entry name" value="Homeodomain-like"/>
    <property type="match status" value="1"/>
</dbReference>
<feature type="domain" description="DNA binding HTH" evidence="5">
    <location>
        <begin position="61"/>
        <end position="99"/>
    </location>
</feature>
<dbReference type="RefSeq" id="WP_018947497.1">
    <property type="nucleotide sequence ID" value="NZ_MUZR01000071.1"/>
</dbReference>
<comment type="caution">
    <text evidence="6">The sequence shown here is derived from an EMBL/GenBank/DDBJ whole genome shotgun (WGS) entry which is preliminary data.</text>
</comment>
<feature type="region of interest" description="Disordered" evidence="4">
    <location>
        <begin position="1"/>
        <end position="33"/>
    </location>
</feature>
<comment type="similarity">
    <text evidence="1">Belongs to the transcriptional regulatory Fis family.</text>
</comment>
<dbReference type="InterPro" id="IPR050207">
    <property type="entry name" value="Trans_regulatory_Fis"/>
</dbReference>
<evidence type="ECO:0000313" key="7">
    <source>
        <dbReference type="Proteomes" id="UP000189177"/>
    </source>
</evidence>
<dbReference type="AlphaFoldDB" id="A0A1V2ZV30"/>
<dbReference type="SUPFAM" id="SSF46689">
    <property type="entry name" value="Homeodomain-like"/>
    <property type="match status" value="1"/>
</dbReference>
<dbReference type="OrthoDB" id="9802388at2"/>